<dbReference type="Proteomes" id="UP000076502">
    <property type="component" value="Unassembled WGS sequence"/>
</dbReference>
<dbReference type="EMBL" id="KQ434804">
    <property type="protein sequence ID" value="KZC06031.1"/>
    <property type="molecule type" value="Genomic_DNA"/>
</dbReference>
<gene>
    <name evidence="2" type="ORF">WN55_07117</name>
</gene>
<protein>
    <submittedName>
        <fullName evidence="2">Uncharacterized protein</fullName>
    </submittedName>
</protein>
<accession>A0A154P2D1</accession>
<proteinExistence type="predicted"/>
<keyword evidence="3" id="KW-1185">Reference proteome</keyword>
<dbReference type="AlphaFoldDB" id="A0A154P2D1"/>
<organism evidence="2 3">
    <name type="scientific">Dufourea novaeangliae</name>
    <name type="common">Sweat bee</name>
    <dbReference type="NCBI Taxonomy" id="178035"/>
    <lineage>
        <taxon>Eukaryota</taxon>
        <taxon>Metazoa</taxon>
        <taxon>Ecdysozoa</taxon>
        <taxon>Arthropoda</taxon>
        <taxon>Hexapoda</taxon>
        <taxon>Insecta</taxon>
        <taxon>Pterygota</taxon>
        <taxon>Neoptera</taxon>
        <taxon>Endopterygota</taxon>
        <taxon>Hymenoptera</taxon>
        <taxon>Apocrita</taxon>
        <taxon>Aculeata</taxon>
        <taxon>Apoidea</taxon>
        <taxon>Anthophila</taxon>
        <taxon>Halictidae</taxon>
        <taxon>Rophitinae</taxon>
        <taxon>Dufourea</taxon>
    </lineage>
</organism>
<feature type="compositionally biased region" description="Low complexity" evidence="1">
    <location>
        <begin position="46"/>
        <end position="64"/>
    </location>
</feature>
<evidence type="ECO:0000313" key="3">
    <source>
        <dbReference type="Proteomes" id="UP000076502"/>
    </source>
</evidence>
<sequence length="195" mass="22926">MAAVVAAYKDGRLSPLEDFPPYQGIRQHSTFHEQRQPFQEQPYKTPQYQSYRQRPYRQDSSSYREQISFRDYSLPKSRPFYGDRQSFRDASDLKNQASFFTDGPSFPNHRYKYPTSFKDEIQDQSVGEQYSYQQESFPNDFRISDLYKDQEPPGQQTFGRDSEYLKHGKSFNKQGSYRLSSVFAMSKSPFAKNGA</sequence>
<feature type="region of interest" description="Disordered" evidence="1">
    <location>
        <begin position="1"/>
        <end position="65"/>
    </location>
</feature>
<evidence type="ECO:0000313" key="2">
    <source>
        <dbReference type="EMBL" id="KZC06031.1"/>
    </source>
</evidence>
<name>A0A154P2D1_DUFNO</name>
<evidence type="ECO:0000256" key="1">
    <source>
        <dbReference type="SAM" id="MobiDB-lite"/>
    </source>
</evidence>
<reference evidence="2 3" key="1">
    <citation type="submission" date="2015-07" db="EMBL/GenBank/DDBJ databases">
        <title>The genome of Dufourea novaeangliae.</title>
        <authorList>
            <person name="Pan H."/>
            <person name="Kapheim K."/>
        </authorList>
    </citation>
    <scope>NUCLEOTIDE SEQUENCE [LARGE SCALE GENOMIC DNA]</scope>
    <source>
        <strain evidence="2">0120121106</strain>
        <tissue evidence="2">Whole body</tissue>
    </source>
</reference>
<dbReference type="OrthoDB" id="7553547at2759"/>
<dbReference type="STRING" id="178035.A0A154P2D1"/>